<evidence type="ECO:0000259" key="5">
    <source>
        <dbReference type="PROSITE" id="PS50112"/>
    </source>
</evidence>
<dbReference type="InterPro" id="IPR036890">
    <property type="entry name" value="HATPase_C_sf"/>
</dbReference>
<proteinExistence type="predicted"/>
<dbReference type="InterPro" id="IPR000014">
    <property type="entry name" value="PAS"/>
</dbReference>
<sequence>MSRILDAAPLGTVVIREGVVRFASAAALALLGYREEQLLGESWLRFVPEERRAASLERHARRLRGAGAPTEFETEVLRADGARLPVEALVALDGDDVVVQLRDLTAPRIERERLIDLARLGAEIQRERSAPAVFDLLRWGLDRIGVQPALIRPDGDGLVVEWSIGDPVARARAEGALGEGLPGLRACWTAATRAAWAEGAAYVEDLPAEVEAFFGPERGPAAREATVRLGFGNGISVRIDQGGQPRYLLNVMSPWMRPRDLAAFRLFGAQVSAALDAGVAISDLSERNAELAALNELARLAGQARDLDAFLKAATPVVLRAFGCKGLALWLLEPGGAEAVLRYTEGVPEGSQQRPRLAGNPIGETVESGAPVVHQPEVGGPELQARMRALGLATRVLVPLKVRSTVLGVLAVGWGERRPESECRAGLLQAMAAHFAAAVENQRLLADLRGRVSELTLLNDLALATATLDPVLLFENALRRMMSTLGAEVGAAYLLEGRELVQTAVLGVGEETAQRVRRIAVGEGPLGKSVERLAPVPLPVLEGDAPEVRWYRDREGIRVAVEVPLLVKDRALGAFLLARRREDRPFGAEEIQLLSAVGAQLAVAVDNARLFAGTRKRAADLEAVSALALEVFGSPLGDPRPLLDATCRRLTQALGARSAAVFLVDEERRVLRGMAAHGDPLPPAGADVRLHAGGLAAEALRSQEPVYCADTGLDPRSPLSAPGHPRLAMLILPLTSRRSTRGVVVVADAPGRVFSEADVALAYALAGEAAMGLENAELYGQERQRAEELGMVLEVGRSLVSTLDLGAVLDAGVRNLVRIVEATDAYLLLPDAAGERLEIRAVAGGHPELLGHAQSLEQPGVAPWVYLHQEPLIVDDAEGDARVDHSVQAVSRAKAYLGVPLVARGRSIGSVVIVEERQARRFTHAETERATAIANQLAVALENARLYQDLRRSYADLARAQAQLVHRERLAALGELSAVVAHEVRNPLGVIFNSLGSLKRLLKPTGDAKLLLEIVGEESDRLNRIVGDLLDFARPAAPALRPEPVDRLVEEALTSALAQRAPGLRLELESQPGLPPVAVDARLLRQALVNLAVNAAQAMPQGGVVRARVAASAGGVEIAVSDAGPGIPAEVRHRIFEPFFTTKATGTGIGLAVVKRIVDEHRGEIAVESEPGRGTTFRIRLPAAPPGGAEGTG</sequence>
<dbReference type="PANTHER" id="PTHR45569:SF1">
    <property type="entry name" value="SENSOR PROTEIN KDPD"/>
    <property type="match status" value="1"/>
</dbReference>
<keyword evidence="7" id="KW-1185">Reference proteome</keyword>
<dbReference type="PROSITE" id="PS50112">
    <property type="entry name" value="PAS"/>
    <property type="match status" value="1"/>
</dbReference>
<feature type="domain" description="PAS" evidence="5">
    <location>
        <begin position="17"/>
        <end position="66"/>
    </location>
</feature>
<evidence type="ECO:0000256" key="2">
    <source>
        <dbReference type="ARBA" id="ARBA00012438"/>
    </source>
</evidence>
<dbReference type="PANTHER" id="PTHR45569">
    <property type="entry name" value="SENSOR PROTEIN KDPD"/>
    <property type="match status" value="1"/>
</dbReference>
<evidence type="ECO:0000256" key="1">
    <source>
        <dbReference type="ARBA" id="ARBA00000085"/>
    </source>
</evidence>
<keyword evidence="3" id="KW-0597">Phosphoprotein</keyword>
<feature type="domain" description="Histidine kinase" evidence="4">
    <location>
        <begin position="979"/>
        <end position="1185"/>
    </location>
</feature>
<evidence type="ECO:0000256" key="3">
    <source>
        <dbReference type="ARBA" id="ARBA00022553"/>
    </source>
</evidence>
<dbReference type="Pfam" id="PF02518">
    <property type="entry name" value="HATPase_c"/>
    <property type="match status" value="1"/>
</dbReference>
<name>A0ABN6NCP7_9BACT</name>
<dbReference type="SUPFAM" id="SSF55874">
    <property type="entry name" value="ATPase domain of HSP90 chaperone/DNA topoisomerase II/histidine kinase"/>
    <property type="match status" value="1"/>
</dbReference>
<dbReference type="InterPro" id="IPR003594">
    <property type="entry name" value="HATPase_dom"/>
</dbReference>
<dbReference type="Pfam" id="PF00512">
    <property type="entry name" value="HisKA"/>
    <property type="match status" value="1"/>
</dbReference>
<dbReference type="SUPFAM" id="SSF55785">
    <property type="entry name" value="PYP-like sensor domain (PAS domain)"/>
    <property type="match status" value="1"/>
</dbReference>
<dbReference type="RefSeq" id="WP_248342558.1">
    <property type="nucleotide sequence ID" value="NZ_AP025592.1"/>
</dbReference>
<dbReference type="SMART" id="SM00065">
    <property type="entry name" value="GAF"/>
    <property type="match status" value="4"/>
</dbReference>
<dbReference type="Gene3D" id="3.30.450.20">
    <property type="entry name" value="PAS domain"/>
    <property type="match status" value="1"/>
</dbReference>
<dbReference type="SUPFAM" id="SSF47384">
    <property type="entry name" value="Homodimeric domain of signal transducing histidine kinase"/>
    <property type="match status" value="1"/>
</dbReference>
<dbReference type="PRINTS" id="PR00344">
    <property type="entry name" value="BCTRLSENSOR"/>
</dbReference>
<gene>
    <name evidence="6" type="ORF">AMPC_32780</name>
</gene>
<dbReference type="InterPro" id="IPR013767">
    <property type="entry name" value="PAS_fold"/>
</dbReference>
<dbReference type="PROSITE" id="PS50109">
    <property type="entry name" value="HIS_KIN"/>
    <property type="match status" value="1"/>
</dbReference>
<dbReference type="InterPro" id="IPR003018">
    <property type="entry name" value="GAF"/>
</dbReference>
<dbReference type="EMBL" id="AP025592">
    <property type="protein sequence ID" value="BDG10165.1"/>
    <property type="molecule type" value="Genomic_DNA"/>
</dbReference>
<accession>A0ABN6NCP7</accession>
<reference evidence="7" key="1">
    <citation type="journal article" date="2022" name="Int. J. Syst. Evol. Microbiol.">
        <title>Anaeromyxobacter oryzae sp. nov., Anaeromyxobacter diazotrophicus sp. nov. and Anaeromyxobacter paludicola sp. nov., isolated from paddy soils.</title>
        <authorList>
            <person name="Itoh H."/>
            <person name="Xu Z."/>
            <person name="Mise K."/>
            <person name="Masuda Y."/>
            <person name="Ushijima N."/>
            <person name="Hayakawa C."/>
            <person name="Shiratori Y."/>
            <person name="Senoo K."/>
        </authorList>
    </citation>
    <scope>NUCLEOTIDE SEQUENCE [LARGE SCALE GENOMIC DNA]</scope>
    <source>
        <strain evidence="7">Red630</strain>
    </source>
</reference>
<dbReference type="EC" id="2.7.13.3" evidence="2"/>
<dbReference type="NCBIfam" id="TIGR00229">
    <property type="entry name" value="sensory_box"/>
    <property type="match status" value="1"/>
</dbReference>
<dbReference type="SUPFAM" id="SSF55781">
    <property type="entry name" value="GAF domain-like"/>
    <property type="match status" value="4"/>
</dbReference>
<dbReference type="InterPro" id="IPR029016">
    <property type="entry name" value="GAF-like_dom_sf"/>
</dbReference>
<dbReference type="InterPro" id="IPR003661">
    <property type="entry name" value="HisK_dim/P_dom"/>
</dbReference>
<evidence type="ECO:0000313" key="7">
    <source>
        <dbReference type="Proteomes" id="UP001162734"/>
    </source>
</evidence>
<organism evidence="6 7">
    <name type="scientific">Anaeromyxobacter paludicola</name>
    <dbReference type="NCBI Taxonomy" id="2918171"/>
    <lineage>
        <taxon>Bacteria</taxon>
        <taxon>Pseudomonadati</taxon>
        <taxon>Myxococcota</taxon>
        <taxon>Myxococcia</taxon>
        <taxon>Myxococcales</taxon>
        <taxon>Cystobacterineae</taxon>
        <taxon>Anaeromyxobacteraceae</taxon>
        <taxon>Anaeromyxobacter</taxon>
    </lineage>
</organism>
<dbReference type="CDD" id="cd00082">
    <property type="entry name" value="HisKA"/>
    <property type="match status" value="1"/>
</dbReference>
<dbReference type="CDD" id="cd00075">
    <property type="entry name" value="HATPase"/>
    <property type="match status" value="1"/>
</dbReference>
<dbReference type="InterPro" id="IPR052023">
    <property type="entry name" value="Histidine_kinase_KdpD"/>
</dbReference>
<dbReference type="Proteomes" id="UP001162734">
    <property type="component" value="Chromosome"/>
</dbReference>
<dbReference type="SMART" id="SM00387">
    <property type="entry name" value="HATPase_c"/>
    <property type="match status" value="1"/>
</dbReference>
<evidence type="ECO:0000259" key="4">
    <source>
        <dbReference type="PROSITE" id="PS50109"/>
    </source>
</evidence>
<dbReference type="InterPro" id="IPR036097">
    <property type="entry name" value="HisK_dim/P_sf"/>
</dbReference>
<dbReference type="Gene3D" id="1.10.287.130">
    <property type="match status" value="1"/>
</dbReference>
<dbReference type="SMART" id="SM00091">
    <property type="entry name" value="PAS"/>
    <property type="match status" value="1"/>
</dbReference>
<evidence type="ECO:0000313" key="6">
    <source>
        <dbReference type="EMBL" id="BDG10165.1"/>
    </source>
</evidence>
<dbReference type="InterPro" id="IPR004358">
    <property type="entry name" value="Sig_transdc_His_kin-like_C"/>
</dbReference>
<dbReference type="InterPro" id="IPR005467">
    <property type="entry name" value="His_kinase_dom"/>
</dbReference>
<dbReference type="Gene3D" id="3.30.450.40">
    <property type="match status" value="4"/>
</dbReference>
<comment type="catalytic activity">
    <reaction evidence="1">
        <text>ATP + protein L-histidine = ADP + protein N-phospho-L-histidine.</text>
        <dbReference type="EC" id="2.7.13.3"/>
    </reaction>
</comment>
<dbReference type="CDD" id="cd00130">
    <property type="entry name" value="PAS"/>
    <property type="match status" value="1"/>
</dbReference>
<dbReference type="InterPro" id="IPR035965">
    <property type="entry name" value="PAS-like_dom_sf"/>
</dbReference>
<dbReference type="Pfam" id="PF13185">
    <property type="entry name" value="GAF_2"/>
    <property type="match status" value="3"/>
</dbReference>
<protein>
    <recommendedName>
        <fullName evidence="2">histidine kinase</fullName>
        <ecNumber evidence="2">2.7.13.3</ecNumber>
    </recommendedName>
</protein>
<dbReference type="Gene3D" id="3.30.565.10">
    <property type="entry name" value="Histidine kinase-like ATPase, C-terminal domain"/>
    <property type="match status" value="1"/>
</dbReference>
<dbReference type="SMART" id="SM00388">
    <property type="entry name" value="HisKA"/>
    <property type="match status" value="1"/>
</dbReference>
<dbReference type="Pfam" id="PF00989">
    <property type="entry name" value="PAS"/>
    <property type="match status" value="1"/>
</dbReference>
<dbReference type="Pfam" id="PF01590">
    <property type="entry name" value="GAF"/>
    <property type="match status" value="1"/>
</dbReference>